<gene>
    <name evidence="17" type="primary">A02p019000.1_BraROA</name>
    <name evidence="17" type="ORF">IGI04_005813</name>
</gene>
<dbReference type="SUPFAM" id="SSF54631">
    <property type="entry name" value="CBS-domain pair"/>
    <property type="match status" value="2"/>
</dbReference>
<organism evidence="17 18">
    <name type="scientific">Brassica rapa subsp. trilocularis</name>
    <dbReference type="NCBI Taxonomy" id="1813537"/>
    <lineage>
        <taxon>Eukaryota</taxon>
        <taxon>Viridiplantae</taxon>
        <taxon>Streptophyta</taxon>
        <taxon>Embryophyta</taxon>
        <taxon>Tracheophyta</taxon>
        <taxon>Spermatophyta</taxon>
        <taxon>Magnoliopsida</taxon>
        <taxon>eudicotyledons</taxon>
        <taxon>Gunneridae</taxon>
        <taxon>Pentapetalae</taxon>
        <taxon>rosids</taxon>
        <taxon>malvids</taxon>
        <taxon>Brassicales</taxon>
        <taxon>Brassicaceae</taxon>
        <taxon>Brassiceae</taxon>
        <taxon>Brassica</taxon>
    </lineage>
</organism>
<dbReference type="EMBL" id="JADBGQ010000002">
    <property type="protein sequence ID" value="KAG5409494.1"/>
    <property type="molecule type" value="Genomic_DNA"/>
</dbReference>
<evidence type="ECO:0000259" key="15">
    <source>
        <dbReference type="PROSITE" id="PS51371"/>
    </source>
</evidence>
<comment type="subcellular location">
    <subcellularLocation>
        <location evidence="1">Cell membrane</location>
        <topology evidence="1">Single-pass type I membrane protein</topology>
    </subcellularLocation>
</comment>
<dbReference type="SMART" id="SM00369">
    <property type="entry name" value="LRR_TYP"/>
    <property type="match status" value="8"/>
</dbReference>
<evidence type="ECO:0000259" key="16">
    <source>
        <dbReference type="PROSITE" id="PS51745"/>
    </source>
</evidence>
<dbReference type="CDD" id="cd17781">
    <property type="entry name" value="CBS_pair_MUG70_1"/>
    <property type="match status" value="1"/>
</dbReference>
<dbReference type="Pfam" id="PF08263">
    <property type="entry name" value="LRRNT_2"/>
    <property type="match status" value="1"/>
</dbReference>
<evidence type="ECO:0000256" key="12">
    <source>
        <dbReference type="PROSITE-ProRule" id="PRU00703"/>
    </source>
</evidence>
<dbReference type="InterPro" id="IPR001611">
    <property type="entry name" value="Leu-rich_rpt"/>
</dbReference>
<feature type="region of interest" description="Disordered" evidence="13">
    <location>
        <begin position="839"/>
        <end position="891"/>
    </location>
</feature>
<dbReference type="SUPFAM" id="SSF52058">
    <property type="entry name" value="L domain-like"/>
    <property type="match status" value="2"/>
</dbReference>
<dbReference type="Pfam" id="PF00560">
    <property type="entry name" value="LRR_1"/>
    <property type="match status" value="5"/>
</dbReference>
<name>A0ABQ7NF42_BRACM</name>
<dbReference type="InterPro" id="IPR053793">
    <property type="entry name" value="PB1-like"/>
</dbReference>
<evidence type="ECO:0000313" key="17">
    <source>
        <dbReference type="EMBL" id="KAG5409494.1"/>
    </source>
</evidence>
<dbReference type="PANTHER" id="PTHR48052:SF87">
    <property type="entry name" value="NON-SPECIFIC SERINE_THREONINE PROTEIN KINASE"/>
    <property type="match status" value="1"/>
</dbReference>
<feature type="domain" description="CBS" evidence="15">
    <location>
        <begin position="1134"/>
        <end position="1191"/>
    </location>
</feature>
<dbReference type="Pfam" id="PF13855">
    <property type="entry name" value="LRR_8"/>
    <property type="match status" value="3"/>
</dbReference>
<feature type="transmembrane region" description="Helical" evidence="14">
    <location>
        <begin position="1357"/>
        <end position="1378"/>
    </location>
</feature>
<reference evidence="17 18" key="1">
    <citation type="submission" date="2021-03" db="EMBL/GenBank/DDBJ databases">
        <authorList>
            <person name="King G.J."/>
            <person name="Bancroft I."/>
            <person name="Baten A."/>
            <person name="Bloomfield J."/>
            <person name="Borpatragohain P."/>
            <person name="He Z."/>
            <person name="Irish N."/>
            <person name="Irwin J."/>
            <person name="Liu K."/>
            <person name="Mauleon R.P."/>
            <person name="Moore J."/>
            <person name="Morris R."/>
            <person name="Ostergaard L."/>
            <person name="Wang B."/>
            <person name="Wells R."/>
        </authorList>
    </citation>
    <scope>NUCLEOTIDE SEQUENCE [LARGE SCALE GENOMIC DNA]</scope>
    <source>
        <strain evidence="17">R-o-18</strain>
        <tissue evidence="17">Leaf</tissue>
    </source>
</reference>
<dbReference type="Gene3D" id="3.10.580.10">
    <property type="entry name" value="CBS-domain"/>
    <property type="match status" value="2"/>
</dbReference>
<protein>
    <recommendedName>
        <fullName evidence="19">PB1 domain-containing protein</fullName>
    </recommendedName>
</protein>
<dbReference type="PROSITE" id="PS51371">
    <property type="entry name" value="CBS"/>
    <property type="match status" value="4"/>
</dbReference>
<keyword evidence="4" id="KW-0433">Leucine-rich repeat</keyword>
<feature type="transmembrane region" description="Helical" evidence="14">
    <location>
        <begin position="20"/>
        <end position="38"/>
    </location>
</feature>
<evidence type="ECO:0008006" key="19">
    <source>
        <dbReference type="Google" id="ProtNLM"/>
    </source>
</evidence>
<dbReference type="SMART" id="SM00666">
    <property type="entry name" value="PB1"/>
    <property type="match status" value="1"/>
</dbReference>
<dbReference type="PROSITE" id="PS51450">
    <property type="entry name" value="LRR"/>
    <property type="match status" value="1"/>
</dbReference>
<feature type="compositionally biased region" description="Low complexity" evidence="13">
    <location>
        <begin position="869"/>
        <end position="889"/>
    </location>
</feature>
<keyword evidence="9 14" id="KW-0472">Membrane</keyword>
<feature type="domain" description="PB1" evidence="16">
    <location>
        <begin position="1246"/>
        <end position="1333"/>
    </location>
</feature>
<keyword evidence="6" id="KW-0732">Signal</keyword>
<accession>A0ABQ7NF42</accession>
<proteinExistence type="inferred from homology"/>
<keyword evidence="11" id="KW-0325">Glycoprotein</keyword>
<keyword evidence="5 14" id="KW-0812">Transmembrane</keyword>
<dbReference type="InterPro" id="IPR013210">
    <property type="entry name" value="LRR_N_plant-typ"/>
</dbReference>
<dbReference type="PROSITE" id="PS51745">
    <property type="entry name" value="PB1"/>
    <property type="match status" value="1"/>
</dbReference>
<evidence type="ECO:0000313" key="18">
    <source>
        <dbReference type="Proteomes" id="UP000823674"/>
    </source>
</evidence>
<keyword evidence="10" id="KW-0675">Receptor</keyword>
<feature type="domain" description="CBS" evidence="15">
    <location>
        <begin position="896"/>
        <end position="959"/>
    </location>
</feature>
<feature type="compositionally biased region" description="Polar residues" evidence="13">
    <location>
        <begin position="707"/>
        <end position="717"/>
    </location>
</feature>
<evidence type="ECO:0000256" key="14">
    <source>
        <dbReference type="SAM" id="Phobius"/>
    </source>
</evidence>
<evidence type="ECO:0000256" key="10">
    <source>
        <dbReference type="ARBA" id="ARBA00023170"/>
    </source>
</evidence>
<dbReference type="Proteomes" id="UP000823674">
    <property type="component" value="Chromosome A02"/>
</dbReference>
<feature type="domain" description="CBS" evidence="15">
    <location>
        <begin position="966"/>
        <end position="1023"/>
    </location>
</feature>
<evidence type="ECO:0000256" key="8">
    <source>
        <dbReference type="ARBA" id="ARBA00022989"/>
    </source>
</evidence>
<dbReference type="CDD" id="cd06409">
    <property type="entry name" value="PB1_MUG70"/>
    <property type="match status" value="1"/>
</dbReference>
<evidence type="ECO:0000256" key="7">
    <source>
        <dbReference type="ARBA" id="ARBA00022737"/>
    </source>
</evidence>
<evidence type="ECO:0000256" key="11">
    <source>
        <dbReference type="ARBA" id="ARBA00023180"/>
    </source>
</evidence>
<dbReference type="Pfam" id="PF00564">
    <property type="entry name" value="PB1"/>
    <property type="match status" value="1"/>
</dbReference>
<dbReference type="InterPro" id="IPR032675">
    <property type="entry name" value="LRR_dom_sf"/>
</dbReference>
<comment type="caution">
    <text evidence="17">The sequence shown here is derived from an EMBL/GenBank/DDBJ whole genome shotgun (WGS) entry which is preliminary data.</text>
</comment>
<dbReference type="InterPro" id="IPR003591">
    <property type="entry name" value="Leu-rich_rpt_typical-subtyp"/>
</dbReference>
<dbReference type="PANTHER" id="PTHR48052">
    <property type="entry name" value="UNNAMED PRODUCT"/>
    <property type="match status" value="1"/>
</dbReference>
<dbReference type="InterPro" id="IPR000644">
    <property type="entry name" value="CBS_dom"/>
</dbReference>
<dbReference type="SUPFAM" id="SSF54277">
    <property type="entry name" value="CAD &amp; PB1 domains"/>
    <property type="match status" value="1"/>
</dbReference>
<evidence type="ECO:0000256" key="9">
    <source>
        <dbReference type="ARBA" id="ARBA00023136"/>
    </source>
</evidence>
<keyword evidence="18" id="KW-1185">Reference proteome</keyword>
<dbReference type="InterPro" id="IPR000270">
    <property type="entry name" value="PB1_dom"/>
</dbReference>
<dbReference type="Gene3D" id="3.80.10.10">
    <property type="entry name" value="Ribonuclease Inhibitor"/>
    <property type="match status" value="4"/>
</dbReference>
<feature type="domain" description="CBS" evidence="15">
    <location>
        <begin position="1066"/>
        <end position="1126"/>
    </location>
</feature>
<keyword evidence="8 14" id="KW-1133">Transmembrane helix</keyword>
<evidence type="ECO:0000256" key="13">
    <source>
        <dbReference type="SAM" id="MobiDB-lite"/>
    </source>
</evidence>
<evidence type="ECO:0000256" key="1">
    <source>
        <dbReference type="ARBA" id="ARBA00004251"/>
    </source>
</evidence>
<keyword evidence="7" id="KW-0677">Repeat</keyword>
<dbReference type="CDD" id="cd17782">
    <property type="entry name" value="CBS_pair_MUG70_2"/>
    <property type="match status" value="1"/>
</dbReference>
<dbReference type="InterPro" id="IPR046342">
    <property type="entry name" value="CBS_dom_sf"/>
</dbReference>
<keyword evidence="3" id="KW-1003">Cell membrane</keyword>
<feature type="compositionally biased region" description="Polar residues" evidence="13">
    <location>
        <begin position="840"/>
        <end position="856"/>
    </location>
</feature>
<evidence type="ECO:0000256" key="4">
    <source>
        <dbReference type="ARBA" id="ARBA00022614"/>
    </source>
</evidence>
<dbReference type="Pfam" id="PF00571">
    <property type="entry name" value="CBS"/>
    <property type="match status" value="4"/>
</dbReference>
<keyword evidence="12" id="KW-0129">CBS domain</keyword>
<sequence length="1383" mass="152033">MKIVTRLIIADQDCESLSLVSFLLFVLITAIAVAGGSLDSDREVLIELKVYLESHNPTNGGMYTAWRTEEQDVCQWPGITCTPQRSRVIGIHLSESLIAGGLFGNFSALTQLTYLDLSRNTIEGSIPYDLSRCQKLKHLNLSHNIIEGELNLTGLSNLEVLDLSVNRIAGTIHSSFPLFCNSLVVANLSTNKLTGRIDNIFSGCRYLKYVDFSTNRFCGEIGSRLGELVDFSVSENVLSGNISASMFRGNCILRVLDLSENGFGGEFPGQVSDCQDLSVLNLWGNNFTGSIPAEIGSISSLRGLYLGNNKFSRDIPETLLKLSNLVFLDLSRNGFGGDIQKIFGRFTQVKYLVLHGNSYVGGIYSSKIFMLHNLFRLDLSFNNFSGTLPAEISQIKSLKFLILAYNNFSGGIPHEYGNMLALQVLDLSFNRLTGSIPASFGKLTSLLWLMLDSNSLSGEIPQEIGNCTSLLWFNVANNKLSGGFHPKLTNMGSNPFPTFEVNRQSNDSIIIAATGECMELTRWIPVKFPPFLFIYAILTKKNCRSLWRHILEGEGLFPGCAAGLMAHTLEIPAYLQLSGNKISGEIPASISQMKRLSMLHLGFNEFEGRLPPEIGKLPLSFLNLTHNKFSGQLPQEVGNLKCLRNLDLSWNNFSGTIPKSLNDLNEMSTFNISYNPLISGVIPVSGQLSTFEKASFLGNPLLQFPTSFDRSGNNTSSEEPDNGRKGEEEDDEDTIDMSVFYWSTSSTYVAALVGIAALMYFDCPLHRAWFRLVNLYPDLHRTKGCVMSFTARFLPTQEESVCSVCDIAVIGVDASGLLALLSVSSPKLKEEIESFEMANQGGSSRKSLSFSGQSFQGKKKPSENNEGGSSDLPRRSLTSSRSSISLSGERSGERTVKRLRLCKALTVPDSTTLHEACRRMAARRVDALLLTNSNALLCGILTDRDIATRVIAKELNLEETPVSKVMTKNPVFVLSNTIAVEALQKMVQGKFRHLPVVENGEVIALLDIAKCLYDAIARMERSVEKGKAIAAAVEGVEKNWGTSIAGPNTFMETLRERIFKPLLSTIIPDDTKVLKVGLEETVLAVTMKMVEYESSSAMVMAENKLVGILTSKDILMRVIAQNLPPETTAVEKVMTQNPESATVDMAIVDALHIMHNGKFLHLPVLDKDGDVVAVIDVIHITHAAVTTAGSTAGINNETANSMMQNFWDAAMALSPNEDGDETTRSEDESSIKLPSEIEGTKSFSYPNTFTFKLQDKKGRMHRFMCETHSLATLITAILQRMGDDIEPDNLPQIMYEDEDNDKVILASDSDLVAAVEHAKSIDWKGLKLHLDYVEARGHRRGVSTEDMEYDKSKSWAVAYKTVAAGAALAAGLGVLVYLKRHSN</sequence>
<feature type="region of interest" description="Disordered" evidence="13">
    <location>
        <begin position="707"/>
        <end position="732"/>
    </location>
</feature>
<evidence type="ECO:0000256" key="5">
    <source>
        <dbReference type="ARBA" id="ARBA00022692"/>
    </source>
</evidence>
<dbReference type="Gene3D" id="3.10.20.90">
    <property type="entry name" value="Phosphatidylinositol 3-kinase Catalytic Subunit, Chain A, domain 1"/>
    <property type="match status" value="1"/>
</dbReference>
<evidence type="ECO:0000256" key="6">
    <source>
        <dbReference type="ARBA" id="ARBA00022729"/>
    </source>
</evidence>
<evidence type="ECO:0000256" key="2">
    <source>
        <dbReference type="ARBA" id="ARBA00009592"/>
    </source>
</evidence>
<comment type="similarity">
    <text evidence="2">Belongs to the RLP family.</text>
</comment>
<evidence type="ECO:0000256" key="3">
    <source>
        <dbReference type="ARBA" id="ARBA00022475"/>
    </source>
</evidence>
<dbReference type="SMART" id="SM00116">
    <property type="entry name" value="CBS"/>
    <property type="match status" value="4"/>
</dbReference>